<keyword evidence="4" id="KW-0472">Membrane</keyword>
<dbReference type="InterPro" id="IPR002172">
    <property type="entry name" value="LDrepeatLR_classA_rpt"/>
</dbReference>
<feature type="disulfide bond" evidence="7">
    <location>
        <begin position="183"/>
        <end position="198"/>
    </location>
</feature>
<dbReference type="EMBL" id="CAJVCH010534553">
    <property type="protein sequence ID" value="CAG7824988.1"/>
    <property type="molecule type" value="Genomic_DNA"/>
</dbReference>
<dbReference type="PROSITE" id="PS01209">
    <property type="entry name" value="LDLRA_1"/>
    <property type="match status" value="1"/>
</dbReference>
<evidence type="ECO:0000256" key="2">
    <source>
        <dbReference type="ARBA" id="ARBA00022729"/>
    </source>
</evidence>
<dbReference type="InterPro" id="IPR051221">
    <property type="entry name" value="LDLR-related"/>
</dbReference>
<evidence type="ECO:0000256" key="8">
    <source>
        <dbReference type="SAM" id="MobiDB-lite"/>
    </source>
</evidence>
<keyword evidence="2" id="KW-0732">Signal</keyword>
<dbReference type="Proteomes" id="UP000708208">
    <property type="component" value="Unassembled WGS sequence"/>
</dbReference>
<sequence length="366" mass="40606">MQYFFHPFDRSIDKMGFAYKWELSRGILAILIGLTLVAYTQHVAADCDVASEYTCPCRDLENGGGPECISITKLCDGRPDCYRGGDERKFMSCNCENGFTCNDTLTCIPGDWKCDGIVDCGDKSDEPADCPMYQCPDGSCIIENWVCDNYIDCPSGADEVDCPCDADEFQCDNGQCIPGSWRCDYYRDCPGQEDEANCPCNSEDYVCTENESCVPPNWICDSDPDCPLGGDETICSCTDTQFNCHNGNCINEGYWCDQDNDCGDGSDEPIGCTCHTGSQYTCQNGGKCIPTSWECDNWTDCPGGDDEYNCTKMAVPDPNVMRKGKRADKYRKDKSRQRRPSTVIRDSVVKNVVKATCPAGLRRPKL</sequence>
<dbReference type="InterPro" id="IPR023415">
    <property type="entry name" value="LDLR_class-A_CS"/>
</dbReference>
<dbReference type="SMART" id="SM00192">
    <property type="entry name" value="LDLa"/>
    <property type="match status" value="7"/>
</dbReference>
<dbReference type="GO" id="GO:0043235">
    <property type="term" value="C:receptor complex"/>
    <property type="evidence" value="ECO:0007669"/>
    <property type="project" value="TreeGrafter"/>
</dbReference>
<keyword evidence="4" id="KW-1133">Transmembrane helix</keyword>
<feature type="disulfide bond" evidence="7">
    <location>
        <begin position="220"/>
        <end position="235"/>
    </location>
</feature>
<feature type="compositionally biased region" description="Basic residues" evidence="8">
    <location>
        <begin position="322"/>
        <end position="339"/>
    </location>
</feature>
<feature type="region of interest" description="Disordered" evidence="8">
    <location>
        <begin position="322"/>
        <end position="342"/>
    </location>
</feature>
<feature type="disulfide bond" evidence="7">
    <location>
        <begin position="244"/>
        <end position="262"/>
    </location>
</feature>
<evidence type="ECO:0000256" key="6">
    <source>
        <dbReference type="ARBA" id="ARBA00023180"/>
    </source>
</evidence>
<name>A0A8J2L4N2_9HEXA</name>
<dbReference type="PANTHER" id="PTHR22722:SF14">
    <property type="entry name" value="MEGALIN, ISOFORM A"/>
    <property type="match status" value="1"/>
</dbReference>
<dbReference type="FunFam" id="4.10.400.10:FF:000034">
    <property type="entry name" value="Low-density lipoprotein receptor-related protein 2"/>
    <property type="match status" value="1"/>
</dbReference>
<dbReference type="OrthoDB" id="19606at2759"/>
<dbReference type="GO" id="GO:0006898">
    <property type="term" value="P:receptor-mediated endocytosis"/>
    <property type="evidence" value="ECO:0007669"/>
    <property type="project" value="TreeGrafter"/>
</dbReference>
<dbReference type="PANTHER" id="PTHR22722">
    <property type="entry name" value="LOW-DENSITY LIPOPROTEIN RECEPTOR-RELATED PROTEIN 2-RELATED"/>
    <property type="match status" value="1"/>
</dbReference>
<evidence type="ECO:0000256" key="3">
    <source>
        <dbReference type="ARBA" id="ARBA00022737"/>
    </source>
</evidence>
<keyword evidence="5 7" id="KW-1015">Disulfide bond</keyword>
<organism evidence="9 10">
    <name type="scientific">Allacma fusca</name>
    <dbReference type="NCBI Taxonomy" id="39272"/>
    <lineage>
        <taxon>Eukaryota</taxon>
        <taxon>Metazoa</taxon>
        <taxon>Ecdysozoa</taxon>
        <taxon>Arthropoda</taxon>
        <taxon>Hexapoda</taxon>
        <taxon>Collembola</taxon>
        <taxon>Symphypleona</taxon>
        <taxon>Sminthuridae</taxon>
        <taxon>Allacma</taxon>
    </lineage>
</organism>
<evidence type="ECO:0000256" key="1">
    <source>
        <dbReference type="ARBA" id="ARBA00022692"/>
    </source>
</evidence>
<feature type="disulfide bond" evidence="7">
    <location>
        <begin position="295"/>
        <end position="310"/>
    </location>
</feature>
<accession>A0A8J2L4N2</accession>
<dbReference type="AlphaFoldDB" id="A0A8J2L4N2"/>
<feature type="disulfide bond" evidence="7">
    <location>
        <begin position="147"/>
        <end position="162"/>
    </location>
</feature>
<evidence type="ECO:0000313" key="9">
    <source>
        <dbReference type="EMBL" id="CAG7824988.1"/>
    </source>
</evidence>
<dbReference type="Pfam" id="PF00057">
    <property type="entry name" value="Ldl_recept_a"/>
    <property type="match status" value="6"/>
</dbReference>
<proteinExistence type="predicted"/>
<feature type="disulfide bond" evidence="7">
    <location>
        <begin position="164"/>
        <end position="176"/>
    </location>
</feature>
<keyword evidence="10" id="KW-1185">Reference proteome</keyword>
<comment type="caution">
    <text evidence="7">Lacks conserved residue(s) required for the propagation of feature annotation.</text>
</comment>
<evidence type="ECO:0000256" key="4">
    <source>
        <dbReference type="ARBA" id="ARBA00022989"/>
    </source>
</evidence>
<dbReference type="CDD" id="cd00112">
    <property type="entry name" value="LDLa"/>
    <property type="match status" value="5"/>
</dbReference>
<reference evidence="9" key="1">
    <citation type="submission" date="2021-06" db="EMBL/GenBank/DDBJ databases">
        <authorList>
            <person name="Hodson N. C."/>
            <person name="Mongue J. A."/>
            <person name="Jaron S. K."/>
        </authorList>
    </citation>
    <scope>NUCLEOTIDE SEQUENCE</scope>
</reference>
<evidence type="ECO:0000256" key="5">
    <source>
        <dbReference type="ARBA" id="ARBA00023157"/>
    </source>
</evidence>
<dbReference type="GO" id="GO:0016324">
    <property type="term" value="C:apical plasma membrane"/>
    <property type="evidence" value="ECO:0007669"/>
    <property type="project" value="TreeGrafter"/>
</dbReference>
<feature type="disulfide bond" evidence="7">
    <location>
        <begin position="171"/>
        <end position="189"/>
    </location>
</feature>
<evidence type="ECO:0000256" key="7">
    <source>
        <dbReference type="PROSITE-ProRule" id="PRU00124"/>
    </source>
</evidence>
<dbReference type="PROSITE" id="PS50068">
    <property type="entry name" value="LDLRA_2"/>
    <property type="match status" value="7"/>
</dbReference>
<feature type="disulfide bond" evidence="7">
    <location>
        <begin position="135"/>
        <end position="153"/>
    </location>
</feature>
<dbReference type="GO" id="GO:0042562">
    <property type="term" value="F:hormone binding"/>
    <property type="evidence" value="ECO:0007669"/>
    <property type="project" value="TreeGrafter"/>
</dbReference>
<keyword evidence="6" id="KW-0325">Glycoprotein</keyword>
<comment type="caution">
    <text evidence="9">The sequence shown here is derived from an EMBL/GenBank/DDBJ whole genome shotgun (WGS) entry which is preliminary data.</text>
</comment>
<gene>
    <name evidence="9" type="ORF">AFUS01_LOCUS35116</name>
</gene>
<protein>
    <submittedName>
        <fullName evidence="9">Uncharacterized protein</fullName>
    </submittedName>
</protein>
<evidence type="ECO:0000313" key="10">
    <source>
        <dbReference type="Proteomes" id="UP000708208"/>
    </source>
</evidence>
<feature type="disulfide bond" evidence="7">
    <location>
        <begin position="237"/>
        <end position="249"/>
    </location>
</feature>
<keyword evidence="1" id="KW-0812">Transmembrane</keyword>
<keyword evidence="3" id="KW-0677">Repeat</keyword>